<feature type="compositionally biased region" description="Low complexity" evidence="1">
    <location>
        <begin position="828"/>
        <end position="840"/>
    </location>
</feature>
<name>A0A8H6ZZX5_PLEOS</name>
<feature type="compositionally biased region" description="Polar residues" evidence="1">
    <location>
        <begin position="610"/>
        <end position="626"/>
    </location>
</feature>
<feature type="region of interest" description="Disordered" evidence="1">
    <location>
        <begin position="496"/>
        <end position="708"/>
    </location>
</feature>
<feature type="region of interest" description="Disordered" evidence="1">
    <location>
        <begin position="1"/>
        <end position="84"/>
    </location>
</feature>
<feature type="compositionally biased region" description="Low complexity" evidence="1">
    <location>
        <begin position="632"/>
        <end position="660"/>
    </location>
</feature>
<feature type="compositionally biased region" description="Polar residues" evidence="1">
    <location>
        <begin position="678"/>
        <end position="695"/>
    </location>
</feature>
<gene>
    <name evidence="2" type="ORF">PC9H_004984</name>
</gene>
<dbReference type="OrthoDB" id="3268641at2759"/>
<feature type="compositionally biased region" description="Polar residues" evidence="1">
    <location>
        <begin position="860"/>
        <end position="877"/>
    </location>
</feature>
<dbReference type="CDD" id="cd22249">
    <property type="entry name" value="UDM1_RNF168_RNF169-like"/>
    <property type="match status" value="1"/>
</dbReference>
<dbReference type="EMBL" id="JACETU010000003">
    <property type="protein sequence ID" value="KAF7433038.1"/>
    <property type="molecule type" value="Genomic_DNA"/>
</dbReference>
<feature type="region of interest" description="Disordered" evidence="1">
    <location>
        <begin position="753"/>
        <end position="954"/>
    </location>
</feature>
<organism evidence="2 3">
    <name type="scientific">Pleurotus ostreatus</name>
    <name type="common">Oyster mushroom</name>
    <name type="synonym">White-rot fungus</name>
    <dbReference type="NCBI Taxonomy" id="5322"/>
    <lineage>
        <taxon>Eukaryota</taxon>
        <taxon>Fungi</taxon>
        <taxon>Dikarya</taxon>
        <taxon>Basidiomycota</taxon>
        <taxon>Agaricomycotina</taxon>
        <taxon>Agaricomycetes</taxon>
        <taxon>Agaricomycetidae</taxon>
        <taxon>Agaricales</taxon>
        <taxon>Pleurotineae</taxon>
        <taxon>Pleurotaceae</taxon>
        <taxon>Pleurotus</taxon>
    </lineage>
</organism>
<evidence type="ECO:0000313" key="2">
    <source>
        <dbReference type="EMBL" id="KAF7433038.1"/>
    </source>
</evidence>
<feature type="compositionally biased region" description="Low complexity" evidence="1">
    <location>
        <begin position="58"/>
        <end position="70"/>
    </location>
</feature>
<feature type="compositionally biased region" description="Low complexity" evidence="1">
    <location>
        <begin position="847"/>
        <end position="859"/>
    </location>
</feature>
<proteinExistence type="predicted"/>
<feature type="compositionally biased region" description="Basic and acidic residues" evidence="1">
    <location>
        <begin position="496"/>
        <end position="548"/>
    </location>
</feature>
<dbReference type="RefSeq" id="XP_036633065.1">
    <property type="nucleotide sequence ID" value="XM_036774563.1"/>
</dbReference>
<dbReference type="GeneID" id="59374802"/>
<evidence type="ECO:0000313" key="3">
    <source>
        <dbReference type="Proteomes" id="UP000623687"/>
    </source>
</evidence>
<accession>A0A8H6ZZX5</accession>
<evidence type="ECO:0000256" key="1">
    <source>
        <dbReference type="SAM" id="MobiDB-lite"/>
    </source>
</evidence>
<protein>
    <submittedName>
        <fullName evidence="2">Uncharacterized protein</fullName>
    </submittedName>
</protein>
<feature type="compositionally biased region" description="Low complexity" evidence="1">
    <location>
        <begin position="803"/>
        <end position="817"/>
    </location>
</feature>
<keyword evidence="3" id="KW-1185">Reference proteome</keyword>
<dbReference type="AlphaFoldDB" id="A0A8H6ZZX5"/>
<feature type="compositionally biased region" description="Polar residues" evidence="1">
    <location>
        <begin position="892"/>
        <end position="908"/>
    </location>
</feature>
<feature type="compositionally biased region" description="Polar residues" evidence="1">
    <location>
        <begin position="922"/>
        <end position="938"/>
    </location>
</feature>
<feature type="region of interest" description="Disordered" evidence="1">
    <location>
        <begin position="371"/>
        <end position="430"/>
    </location>
</feature>
<reference evidence="2" key="1">
    <citation type="submission" date="2019-07" db="EMBL/GenBank/DDBJ databases">
        <authorList>
            <person name="Palmer J.M."/>
        </authorList>
    </citation>
    <scope>NUCLEOTIDE SEQUENCE</scope>
    <source>
        <strain evidence="2">PC9</strain>
    </source>
</reference>
<comment type="caution">
    <text evidence="2">The sequence shown here is derived from an EMBL/GenBank/DDBJ whole genome shotgun (WGS) entry which is preliminary data.</text>
</comment>
<feature type="compositionally biased region" description="Basic and acidic residues" evidence="1">
    <location>
        <begin position="10"/>
        <end position="29"/>
    </location>
</feature>
<dbReference type="VEuPathDB" id="FungiDB:PC9H_004984"/>
<feature type="compositionally biased region" description="Low complexity" evidence="1">
    <location>
        <begin position="758"/>
        <end position="772"/>
    </location>
</feature>
<sequence length="954" mass="104585">MRRFASVFLPKRDKNESKKSATATRKAEEAASLAIHTAVSPAHPLPPPLNLTSHSSDRAQSSSSSTASASIQTPDDESPLSRSLTKKSWKSWLGTVKSGNLKRGHPNHSRTSLHAREPKYDADIHPLPFLHLPPQSNRRLIDSSTFRLETTAPPSTDGSDDANIALANDIDSNHPDPFIARANVRKLTQRRLQDATCLPPFANVTGSPLFPKSCNTPRLPNQHALLATMFRQRLLRQLDGDGIPMDDPDIMHFASLDLGQYVPPRSSLMSSSIDISFVPTDFHVSGFSTGVRRWISRPCFEDRYLVWLSEDGVIVRKGVSGTSFAVLDLEFSEAMEAMAGFDVGSPTPMDAAPTYETIARRAPTIPVFHLPEQPSATHECGASPDAPVDVPTTQDGASTVVNDASSSPSSSHSEGEVEEPIVSQSPLPSFPVPTVKRGVRFADDVPDRLPVGYAQGMKKRREEKAKFLREEQAQRALVMERRKIEEQRRLLEYEKRQREKDRLDFEREKQAWEREKRERESADKEKQERREKALRDEVTAARLRREAQRAGNVPSGLRESTYAGLDDGPGRSKLHPSFSSSTSLRQDSRERNTAAGEVYDPTSRARPPSISASTRPPTTNINSALSPATAYGPSHTRSSPSNSGSSPGSSRPPSLSGGASYSSHAPEDAGSKMKRHSVASTSSRPFVDRSSTMPSYPTFHGGPLPTMWNGSQQSLNGMIMMAPVNPMMPAQMNTMMFPGVGLVPSMMDMPLLPPTPPFMMQQYRRSSNSSSSSRDHSLDRQSSRQRESSQGSGRSSGSERLHQRPASSAPSSPQNRPSHSRRGSADMSPSAFPSSKRSSSGISLNHSSYRPGPSSSSSSLAQGSTANPHRYSQTPPSTYERPYSERGRSLHPGQSTRSPNNTSQQMPSPWTALPTRHGGLPSQMSPNSDQRQSNSQQERPAIKPSASRRQTFHT</sequence>
<feature type="compositionally biased region" description="Basic and acidic residues" evidence="1">
    <location>
        <begin position="773"/>
        <end position="787"/>
    </location>
</feature>
<feature type="compositionally biased region" description="Polar residues" evidence="1">
    <location>
        <begin position="391"/>
        <end position="404"/>
    </location>
</feature>
<dbReference type="Proteomes" id="UP000623687">
    <property type="component" value="Unassembled WGS sequence"/>
</dbReference>